<evidence type="ECO:0000313" key="2">
    <source>
        <dbReference type="Proteomes" id="UP000032067"/>
    </source>
</evidence>
<proteinExistence type="predicted"/>
<reference evidence="1 2" key="1">
    <citation type="submission" date="2014-12" db="EMBL/GenBank/DDBJ databases">
        <title>16Stimator: statistical estimation of ribosomal gene copy numbers from draft genome assemblies.</title>
        <authorList>
            <person name="Perisin M.A."/>
            <person name="Vetter M."/>
            <person name="Gilbert J.A."/>
            <person name="Bergelson J."/>
        </authorList>
    </citation>
    <scope>NUCLEOTIDE SEQUENCE [LARGE SCALE GENOMIC DNA]</scope>
    <source>
        <strain evidence="1 2">MEDvA23</strain>
    </source>
</reference>
<dbReference type="OrthoDB" id="8856340at2"/>
<comment type="caution">
    <text evidence="1">The sequence shown here is derived from an EMBL/GenBank/DDBJ whole genome shotgun (WGS) entry which is preliminary data.</text>
</comment>
<sequence length="110" mass="11769">MKTPAGELTHVAYLGAFLVSGVLCRSDLYHDAEGVYWAEPTRTNPDGSWVSALHRLDATDKAGAVGEALLSSLVVLDRDGFDPKFMTIIHHAPGLAESAAQVDSISPRVH</sequence>
<dbReference type="EMBL" id="JXQQ01000097">
    <property type="protein sequence ID" value="KIQ20552.1"/>
    <property type="molecule type" value="Genomic_DNA"/>
</dbReference>
<evidence type="ECO:0000313" key="1">
    <source>
        <dbReference type="EMBL" id="KIQ20552.1"/>
    </source>
</evidence>
<protein>
    <submittedName>
        <fullName evidence="1">Uncharacterized protein</fullName>
    </submittedName>
</protein>
<accession>A0A0D0K3I3</accession>
<gene>
    <name evidence="1" type="ORF">RT97_28290</name>
</gene>
<organism evidence="1 2">
    <name type="scientific">Variovorax paradoxus</name>
    <dbReference type="NCBI Taxonomy" id="34073"/>
    <lineage>
        <taxon>Bacteria</taxon>
        <taxon>Pseudomonadati</taxon>
        <taxon>Pseudomonadota</taxon>
        <taxon>Betaproteobacteria</taxon>
        <taxon>Burkholderiales</taxon>
        <taxon>Comamonadaceae</taxon>
        <taxon>Variovorax</taxon>
    </lineage>
</organism>
<dbReference type="AlphaFoldDB" id="A0A0D0K3I3"/>
<name>A0A0D0K3I3_VARPD</name>
<dbReference type="RefSeq" id="WP_042582176.1">
    <property type="nucleotide sequence ID" value="NZ_JXQQ01000097.1"/>
</dbReference>
<dbReference type="Proteomes" id="UP000032067">
    <property type="component" value="Unassembled WGS sequence"/>
</dbReference>